<evidence type="ECO:0000256" key="4">
    <source>
        <dbReference type="ARBA" id="ARBA00023065"/>
    </source>
</evidence>
<gene>
    <name evidence="6" type="primary">ATP6D</name>
    <name evidence="6" type="ORF">TSPGSL018_13124</name>
</gene>
<dbReference type="PIRSF" id="PIRSF018497">
    <property type="entry name" value="V-ATP_synth_D"/>
    <property type="match status" value="1"/>
</dbReference>
<accession>A0A061S8B2</accession>
<dbReference type="InterPro" id="IPR036079">
    <property type="entry name" value="ATPase_csu/dsu_sf"/>
</dbReference>
<proteinExistence type="inferred from homology"/>
<reference evidence="6" key="1">
    <citation type="submission" date="2014-05" db="EMBL/GenBank/DDBJ databases">
        <title>The transcriptome of the halophilic microalga Tetraselmis sp. GSL018 isolated from the Great Salt Lake, Utah.</title>
        <authorList>
            <person name="Jinkerson R.E."/>
            <person name="D'Adamo S."/>
            <person name="Posewitz M.C."/>
        </authorList>
    </citation>
    <scope>NUCLEOTIDE SEQUENCE</scope>
    <source>
        <strain evidence="6">GSL018</strain>
    </source>
</reference>
<dbReference type="AlphaFoldDB" id="A0A061S8B2"/>
<dbReference type="FunFam" id="1.20.1690.10:FF:000003">
    <property type="entry name" value="V-type proton ATPase subunit"/>
    <property type="match status" value="1"/>
</dbReference>
<dbReference type="InterPro" id="IPR016727">
    <property type="entry name" value="ATPase_V0-cplx_dsu"/>
</dbReference>
<evidence type="ECO:0000256" key="3">
    <source>
        <dbReference type="ARBA" id="ARBA00022781"/>
    </source>
</evidence>
<sequence length="351" mass="40578">MYGWEALNFNMKDGFLEAIVRGHKGSLLTSMDYNNLCQCETLDDIKLHLGSTDYGPYLQNEPSPLHTTTIVEKCTQKLVDDWHYMRCQASEPLATFMDYCTYGHMIDNVVLIVTGTLHERDVQELLDKCHPLGMFESIATLAVAQNMKELYRLVLVDTPLAPYFSETLTSEDLDEMNIEIMRNTLYKAYLDDFSSFCASLGGATEEVMGEMLSFEADRRALNITLNSIGTELTRDDRKKLYSNFGLLYPHGHTELAMAEDFDQIRQCIEKCPSYQVIFTKMGYGESQMLDKILYEEEVKRCASTYDQQFHYGVFFAYMRLREQEIRNIMWISECVAQSQKIRIHDGIVYIF</sequence>
<name>A0A061S8B2_9CHLO</name>
<dbReference type="Pfam" id="PF01992">
    <property type="entry name" value="vATP-synt_AC39"/>
    <property type="match status" value="1"/>
</dbReference>
<comment type="subunit">
    <text evidence="5">V-ATPase is a heteromultimeric enzyme made up of two complexes: the ATP-hydrolytic V1 complex and the proton translocation V0 complex.</text>
</comment>
<dbReference type="Gene3D" id="1.10.132.50">
    <property type="entry name" value="ATP synthase (C/AC39) subunit, domain 3"/>
    <property type="match status" value="1"/>
</dbReference>
<dbReference type="InterPro" id="IPR044911">
    <property type="entry name" value="V-type_ATPase_csu/dsu_dom_3"/>
</dbReference>
<dbReference type="GO" id="GO:0046961">
    <property type="term" value="F:proton-transporting ATPase activity, rotational mechanism"/>
    <property type="evidence" value="ECO:0007669"/>
    <property type="project" value="InterPro"/>
</dbReference>
<dbReference type="InterPro" id="IPR035067">
    <property type="entry name" value="V-type_ATPase_csu/dsu"/>
</dbReference>
<dbReference type="PANTHER" id="PTHR11028">
    <property type="entry name" value="VACUOLAR ATP SYNTHASE SUBUNIT AC39"/>
    <property type="match status" value="1"/>
</dbReference>
<evidence type="ECO:0000256" key="2">
    <source>
        <dbReference type="ARBA" id="ARBA00022448"/>
    </source>
</evidence>
<dbReference type="SUPFAM" id="SSF103486">
    <property type="entry name" value="V-type ATP synthase subunit C"/>
    <property type="match status" value="1"/>
</dbReference>
<evidence type="ECO:0000313" key="6">
    <source>
        <dbReference type="EMBL" id="JAC79264.1"/>
    </source>
</evidence>
<dbReference type="InterPro" id="IPR002843">
    <property type="entry name" value="ATPase_V0-cplx_csu/dsu"/>
</dbReference>
<dbReference type="EMBL" id="GBEZ01006109">
    <property type="protein sequence ID" value="JAC79264.1"/>
    <property type="molecule type" value="Transcribed_RNA"/>
</dbReference>
<keyword evidence="4 5" id="KW-0406">Ion transport</keyword>
<dbReference type="FunFam" id="1.10.132.50:FF:000002">
    <property type="entry name" value="V-type proton ATPase subunit"/>
    <property type="match status" value="1"/>
</dbReference>
<evidence type="ECO:0000256" key="5">
    <source>
        <dbReference type="PIRNR" id="PIRNR018497"/>
    </source>
</evidence>
<protein>
    <recommendedName>
        <fullName evidence="5">V-type proton ATPase subunit</fullName>
    </recommendedName>
</protein>
<keyword evidence="3 5" id="KW-0375">Hydrogen ion transport</keyword>
<keyword evidence="2 5" id="KW-0813">Transport</keyword>
<dbReference type="Gene3D" id="1.20.1690.10">
    <property type="entry name" value="V-type ATP synthase subunit C domain"/>
    <property type="match status" value="2"/>
</dbReference>
<dbReference type="GO" id="GO:0033179">
    <property type="term" value="C:proton-transporting V-type ATPase, V0 domain"/>
    <property type="evidence" value="ECO:0007669"/>
    <property type="project" value="InterPro"/>
</dbReference>
<organism evidence="6">
    <name type="scientific">Tetraselmis sp. GSL018</name>
    <dbReference type="NCBI Taxonomy" id="582737"/>
    <lineage>
        <taxon>Eukaryota</taxon>
        <taxon>Viridiplantae</taxon>
        <taxon>Chlorophyta</taxon>
        <taxon>core chlorophytes</taxon>
        <taxon>Chlorodendrophyceae</taxon>
        <taxon>Chlorodendrales</taxon>
        <taxon>Chlorodendraceae</taxon>
        <taxon>Tetraselmis</taxon>
    </lineage>
</organism>
<evidence type="ECO:0000256" key="1">
    <source>
        <dbReference type="ARBA" id="ARBA00006709"/>
    </source>
</evidence>
<comment type="function">
    <text evidence="5">Subunit of the V0 complex of vacuolar(H+)-ATPase (V-ATPase), a multisubunit enzyme composed of a peripheral complex (V1) that hydrolyzes ATP and a membrane integral complex (V0) that translocates protons. V-ATPase is responsible for acidifying and maintaining the pH of intracellular compartments and in some cell types, is targeted to the plasma membrane, where it is responsible for acidifying the extracellular environment.</text>
</comment>
<comment type="similarity">
    <text evidence="1 5">Belongs to the V-ATPase V0D/AC39 subunit family.</text>
</comment>